<gene>
    <name evidence="3" type="ORF">ATI61_105240</name>
</gene>
<evidence type="ECO:0000313" key="4">
    <source>
        <dbReference type="Proteomes" id="UP000256345"/>
    </source>
</evidence>
<dbReference type="Pfam" id="PF14025">
    <property type="entry name" value="DUF4241"/>
    <property type="match status" value="1"/>
</dbReference>
<organism evidence="3 4">
    <name type="scientific">Archangium gephyra</name>
    <dbReference type="NCBI Taxonomy" id="48"/>
    <lineage>
        <taxon>Bacteria</taxon>
        <taxon>Pseudomonadati</taxon>
        <taxon>Myxococcota</taxon>
        <taxon>Myxococcia</taxon>
        <taxon>Myxococcales</taxon>
        <taxon>Cystobacterineae</taxon>
        <taxon>Archangiaceae</taxon>
        <taxon>Archangium</taxon>
    </lineage>
</organism>
<comment type="caution">
    <text evidence="3">The sequence shown here is derived from an EMBL/GenBank/DDBJ whole genome shotgun (WGS) entry which is preliminary data.</text>
</comment>
<evidence type="ECO:0000256" key="1">
    <source>
        <dbReference type="SAM" id="MobiDB-lite"/>
    </source>
</evidence>
<dbReference type="EMBL" id="QUMU01000005">
    <property type="protein sequence ID" value="REG31913.1"/>
    <property type="molecule type" value="Genomic_DNA"/>
</dbReference>
<name>A0ABX9K243_9BACT</name>
<evidence type="ECO:0000313" key="3">
    <source>
        <dbReference type="EMBL" id="REG31913.1"/>
    </source>
</evidence>
<dbReference type="InterPro" id="IPR025335">
    <property type="entry name" value="DUF4241"/>
</dbReference>
<reference evidence="3 4" key="1">
    <citation type="submission" date="2018-08" db="EMBL/GenBank/DDBJ databases">
        <title>Genomic Encyclopedia of Archaeal and Bacterial Type Strains, Phase II (KMG-II): from individual species to whole genera.</title>
        <authorList>
            <person name="Goeker M."/>
        </authorList>
    </citation>
    <scope>NUCLEOTIDE SEQUENCE [LARGE SCALE GENOMIC DNA]</scope>
    <source>
        <strain evidence="3 4">DSM 2261</strain>
    </source>
</reference>
<accession>A0ABX9K243</accession>
<feature type="transmembrane region" description="Helical" evidence="2">
    <location>
        <begin position="29"/>
        <end position="54"/>
    </location>
</feature>
<keyword evidence="2" id="KW-1133">Transmembrane helix</keyword>
<keyword evidence="2" id="KW-0812">Transmembrane</keyword>
<evidence type="ECO:0000256" key="2">
    <source>
        <dbReference type="SAM" id="Phobius"/>
    </source>
</evidence>
<feature type="region of interest" description="Disordered" evidence="1">
    <location>
        <begin position="266"/>
        <end position="294"/>
    </location>
</feature>
<protein>
    <submittedName>
        <fullName evidence="3">Uncharacterized protein DUF4241</fullName>
    </submittedName>
</protein>
<dbReference type="Proteomes" id="UP000256345">
    <property type="component" value="Unassembled WGS sequence"/>
</dbReference>
<keyword evidence="4" id="KW-1185">Reference proteome</keyword>
<sequence length="546" mass="58358">MEGLPRRCWYGAAFARSRRGSFLGLLEGVFVVAVHLVVLLSALVGGWQLVMLGVAWRQVRGARLAVDDFMRPVPGDSPPPEARPYLGATHEAFAALDWRFEGFFQKLLPGEPPQADFSLWLSPDGMTLGAVVATRAAKDPVERTVLVSQDASGKVLSTNDLPGTGDQFGGVSSMATLLHAAPAELQAFHQQRLQAEAQPPLRTWRPGQVLAALRELSERSVQLWERSGDARWKPEAPGEYGYTRKGAWRYARQAVRSVHDVGATQRERLKLPRLGSPGASATRPGPPPKPLPRSSRAGGLLNLVALGVCLWFVVRYWREPPPEPPRAVPPLGSIALEEDVDAALAAPAFADGQRAELAGLGEVTLYQRPLGELRLTSGRLVAEDAFSLDSRPFALRLPMGAHPVFLTVAEADGKQTPVCARLQVSERPVSRWRAAGAYGVDSGTASFRDAEAEELMAARMGPLGMNHPLLPRVEALLSSAMGGLVELAPAPVANVAVFSSAYGDGTFPTWFGLDEGGQAASVVTCFAGLKLVNPPPAGPAPSEASP</sequence>
<keyword evidence="2" id="KW-0472">Membrane</keyword>
<proteinExistence type="predicted"/>